<gene>
    <name evidence="1" type="ORF">M9Y10_000598</name>
</gene>
<dbReference type="PANTHER" id="PTHR45756:SF1">
    <property type="entry name" value="PROTEIN KINASE DOMAIN CONTAINING PROTEIN"/>
    <property type="match status" value="1"/>
</dbReference>
<dbReference type="SMART" id="SM00261">
    <property type="entry name" value="FU"/>
    <property type="match status" value="5"/>
</dbReference>
<dbReference type="EMBL" id="JAPFFF010000001">
    <property type="protein sequence ID" value="KAK8898314.1"/>
    <property type="molecule type" value="Genomic_DNA"/>
</dbReference>
<accession>A0ABR2L4N1</accession>
<dbReference type="InterPro" id="IPR006212">
    <property type="entry name" value="Furin_repeat"/>
</dbReference>
<organism evidence="1 2">
    <name type="scientific">Tritrichomonas musculus</name>
    <dbReference type="NCBI Taxonomy" id="1915356"/>
    <lineage>
        <taxon>Eukaryota</taxon>
        <taxon>Metamonada</taxon>
        <taxon>Parabasalia</taxon>
        <taxon>Tritrichomonadida</taxon>
        <taxon>Tritrichomonadidae</taxon>
        <taxon>Tritrichomonas</taxon>
    </lineage>
</organism>
<name>A0ABR2L4N1_9EUKA</name>
<comment type="caution">
    <text evidence="1">The sequence shown here is derived from an EMBL/GenBank/DDBJ whole genome shotgun (WGS) entry which is preliminary data.</text>
</comment>
<reference evidence="1 2" key="1">
    <citation type="submission" date="2024-04" db="EMBL/GenBank/DDBJ databases">
        <title>Tritrichomonas musculus Genome.</title>
        <authorList>
            <person name="Alves-Ferreira E."/>
            <person name="Grigg M."/>
            <person name="Lorenzi H."/>
            <person name="Galac M."/>
        </authorList>
    </citation>
    <scope>NUCLEOTIDE SEQUENCE [LARGE SCALE GENOMIC DNA]</scope>
    <source>
        <strain evidence="1 2">EAF2021</strain>
    </source>
</reference>
<proteinExistence type="predicted"/>
<evidence type="ECO:0000313" key="1">
    <source>
        <dbReference type="EMBL" id="KAK8898314.1"/>
    </source>
</evidence>
<evidence type="ECO:0000313" key="2">
    <source>
        <dbReference type="Proteomes" id="UP001470230"/>
    </source>
</evidence>
<keyword evidence="2" id="KW-1185">Reference proteome</keyword>
<dbReference type="SUPFAM" id="SSF57184">
    <property type="entry name" value="Growth factor receptor domain"/>
    <property type="match status" value="2"/>
</dbReference>
<dbReference type="InterPro" id="IPR053215">
    <property type="entry name" value="TKL_Ser/Thr_kinase"/>
</dbReference>
<evidence type="ECO:0008006" key="3">
    <source>
        <dbReference type="Google" id="ProtNLM"/>
    </source>
</evidence>
<sequence length="447" mass="50474">MLNLLLAFLVQSREITIKKDLSILTDDTCSEYCDPKTCNECGSINQHSCYICKDNWFLDENIDSSTYGKCVVCPETCYSCRKRDKCSICSTGYGFPSKYSEVCVKCTDTNCRICGSDNKICIFCYAGYGLDTSISGDKICVPCKIERCIRCDSDAEICTECIDGYYGGYCTKIPENCSIWNQYRSECSLCIDGYGLDKKGQCQKCALTNCLNCSKDYQKCQQCKDGYSYDKTKCNKCKDDKCIECSDESSYCYKCIDGYGMDENNKCVKCDDPNCMKCVFNYLCEACEVGYGEAKDNGHKCEKCRIKNCAKCGFDSNYCTECKIGFRKSRDECLPCKISNCKKCENDACICDECIDGYGFNFKANSNSYGECFKCSTENCATCDGYDKCTKCMKNYDLDDRNEVCIKQKNVSDDDNDDKNDKNKISKTIWICIFAAIVVIDNYLLGI</sequence>
<dbReference type="Proteomes" id="UP001470230">
    <property type="component" value="Unassembled WGS sequence"/>
</dbReference>
<dbReference type="InterPro" id="IPR009030">
    <property type="entry name" value="Growth_fac_rcpt_cys_sf"/>
</dbReference>
<protein>
    <recommendedName>
        <fullName evidence="3">CXXC-rich protein</fullName>
    </recommendedName>
</protein>
<dbReference type="PANTHER" id="PTHR45756">
    <property type="entry name" value="PALMITOYLTRANSFERASE"/>
    <property type="match status" value="1"/>
</dbReference>